<accession>A0A934KN47</accession>
<gene>
    <name evidence="3" type="ORF">JF887_01935</name>
</gene>
<protein>
    <submittedName>
        <fullName evidence="3">Helix-turn-helix transcriptional regulator</fullName>
    </submittedName>
</protein>
<name>A0A934KN47_9BACT</name>
<evidence type="ECO:0000313" key="3">
    <source>
        <dbReference type="EMBL" id="MBJ7608177.1"/>
    </source>
</evidence>
<comment type="caution">
    <text evidence="3">The sequence shown here is derived from an EMBL/GenBank/DDBJ whole genome shotgun (WGS) entry which is preliminary data.</text>
</comment>
<dbReference type="InterPro" id="IPR036388">
    <property type="entry name" value="WH-like_DNA-bd_sf"/>
</dbReference>
<evidence type="ECO:0000256" key="1">
    <source>
        <dbReference type="SAM" id="MobiDB-lite"/>
    </source>
</evidence>
<organism evidence="3 4">
    <name type="scientific">Candidatus Amunia macphersoniae</name>
    <dbReference type="NCBI Taxonomy" id="3127014"/>
    <lineage>
        <taxon>Bacteria</taxon>
        <taxon>Bacillati</taxon>
        <taxon>Candidatus Dormiibacterota</taxon>
        <taxon>Candidatus Dormibacteria</taxon>
        <taxon>Candidatus Aeolococcales</taxon>
        <taxon>Candidatus Aeolococcaceae</taxon>
        <taxon>Candidatus Amunia</taxon>
    </lineage>
</organism>
<dbReference type="AlphaFoldDB" id="A0A934KN47"/>
<dbReference type="PANTHER" id="PTHR43252:SF2">
    <property type="entry name" value="TRANSCRIPTION REGULATOR, PADR-LIKE FAMILY"/>
    <property type="match status" value="1"/>
</dbReference>
<evidence type="ECO:0000259" key="2">
    <source>
        <dbReference type="Pfam" id="PF03551"/>
    </source>
</evidence>
<dbReference type="InterPro" id="IPR005149">
    <property type="entry name" value="Tscrpt_reg_PadR_N"/>
</dbReference>
<reference evidence="3 4" key="1">
    <citation type="submission" date="2020-10" db="EMBL/GenBank/DDBJ databases">
        <title>Ca. Dormibacterota MAGs.</title>
        <authorList>
            <person name="Montgomery K."/>
        </authorList>
    </citation>
    <scope>NUCLEOTIDE SEQUENCE [LARGE SCALE GENOMIC DNA]</scope>
    <source>
        <strain evidence="3">Mitchell_Peninsula_5</strain>
    </source>
</reference>
<dbReference type="SUPFAM" id="SSF46785">
    <property type="entry name" value="Winged helix' DNA-binding domain"/>
    <property type="match status" value="1"/>
</dbReference>
<dbReference type="InterPro" id="IPR036390">
    <property type="entry name" value="WH_DNA-bd_sf"/>
</dbReference>
<feature type="compositionally biased region" description="Basic residues" evidence="1">
    <location>
        <begin position="29"/>
        <end position="40"/>
    </location>
</feature>
<dbReference type="EMBL" id="JAEKNN010000008">
    <property type="protein sequence ID" value="MBJ7608177.1"/>
    <property type="molecule type" value="Genomic_DNA"/>
</dbReference>
<dbReference type="Proteomes" id="UP000614410">
    <property type="component" value="Unassembled WGS sequence"/>
</dbReference>
<sequence length="217" mass="23746">MRRDQATWPEAGPTGWDIERHHLRHVLRAAGAHHRGRGRGGPRGFGGPGGFPIGGGFPGGRDFPWGGGRHRAGRGDIRAAILALLVEEPMHGYQIIQELDRRTEGRWRPSPGSVYPTLQQLEDEGKVRSVELEAGRRVFELSDSGREEATASTGAPPWAEAAEADSDPGSMRELFFQVGAATWQVTHAGTAKQVTQASDILRDARKRLYQLLAEESE</sequence>
<feature type="domain" description="Transcription regulator PadR N-terminal" evidence="2">
    <location>
        <begin position="81"/>
        <end position="149"/>
    </location>
</feature>
<dbReference type="PANTHER" id="PTHR43252">
    <property type="entry name" value="TRANSCRIPTIONAL REGULATOR YQJI"/>
    <property type="match status" value="1"/>
</dbReference>
<dbReference type="Pfam" id="PF03551">
    <property type="entry name" value="PadR"/>
    <property type="match status" value="1"/>
</dbReference>
<feature type="region of interest" description="Disordered" evidence="1">
    <location>
        <begin position="142"/>
        <end position="166"/>
    </location>
</feature>
<dbReference type="Gene3D" id="1.10.10.10">
    <property type="entry name" value="Winged helix-like DNA-binding domain superfamily/Winged helix DNA-binding domain"/>
    <property type="match status" value="1"/>
</dbReference>
<feature type="region of interest" description="Disordered" evidence="1">
    <location>
        <begin position="29"/>
        <end position="68"/>
    </location>
</feature>
<evidence type="ECO:0000313" key="4">
    <source>
        <dbReference type="Proteomes" id="UP000614410"/>
    </source>
</evidence>
<proteinExistence type="predicted"/>
<feature type="compositionally biased region" description="Gly residues" evidence="1">
    <location>
        <begin position="41"/>
        <end position="59"/>
    </location>
</feature>